<dbReference type="Gene3D" id="3.40.640.10">
    <property type="entry name" value="Type I PLP-dependent aspartate aminotransferase-like (Major domain)"/>
    <property type="match status" value="1"/>
</dbReference>
<feature type="domain" description="Aminotransferase class I/classII large" evidence="1">
    <location>
        <begin position="163"/>
        <end position="391"/>
    </location>
</feature>
<evidence type="ECO:0000259" key="1">
    <source>
        <dbReference type="Pfam" id="PF00155"/>
    </source>
</evidence>
<dbReference type="InterPro" id="IPR015421">
    <property type="entry name" value="PyrdxlP-dep_Trfase_major"/>
</dbReference>
<evidence type="ECO:0000313" key="2">
    <source>
        <dbReference type="EMBL" id="QJE01063.1"/>
    </source>
</evidence>
<evidence type="ECO:0000313" key="3">
    <source>
        <dbReference type="Proteomes" id="UP000502415"/>
    </source>
</evidence>
<keyword evidence="2" id="KW-0808">Transferase</keyword>
<accession>A0A7Z2ZT02</accession>
<organism evidence="2 3">
    <name type="scientific">Massilia forsythiae</name>
    <dbReference type="NCBI Taxonomy" id="2728020"/>
    <lineage>
        <taxon>Bacteria</taxon>
        <taxon>Pseudomonadati</taxon>
        <taxon>Pseudomonadota</taxon>
        <taxon>Betaproteobacteria</taxon>
        <taxon>Burkholderiales</taxon>
        <taxon>Oxalobacteraceae</taxon>
        <taxon>Telluria group</taxon>
        <taxon>Massilia</taxon>
    </lineage>
</organism>
<dbReference type="AlphaFoldDB" id="A0A7Z2ZT02"/>
<dbReference type="RefSeq" id="WP_170203092.1">
    <property type="nucleotide sequence ID" value="NZ_CP051685.1"/>
</dbReference>
<dbReference type="EMBL" id="CP051685">
    <property type="protein sequence ID" value="QJE01063.1"/>
    <property type="molecule type" value="Genomic_DNA"/>
</dbReference>
<dbReference type="Proteomes" id="UP000502415">
    <property type="component" value="Chromosome"/>
</dbReference>
<gene>
    <name evidence="2" type="ORF">HH212_14325</name>
</gene>
<dbReference type="KEGG" id="mfy:HH212_14325"/>
<dbReference type="Pfam" id="PF00155">
    <property type="entry name" value="Aminotran_1_2"/>
    <property type="match status" value="1"/>
</dbReference>
<keyword evidence="2" id="KW-0032">Aminotransferase</keyword>
<protein>
    <submittedName>
        <fullName evidence="2">Pyridoxal phosphate-dependent aminotransferase</fullName>
    </submittedName>
</protein>
<reference evidence="2 3" key="1">
    <citation type="submission" date="2020-04" db="EMBL/GenBank/DDBJ databases">
        <title>Genome sequencing of novel species.</title>
        <authorList>
            <person name="Heo J."/>
            <person name="Kim S.-J."/>
            <person name="Kim J.-S."/>
            <person name="Hong S.-B."/>
            <person name="Kwon S.-W."/>
        </authorList>
    </citation>
    <scope>NUCLEOTIDE SEQUENCE [LARGE SCALE GENOMIC DNA]</scope>
    <source>
        <strain evidence="2 3">GN2-R2</strain>
    </source>
</reference>
<name>A0A7Z2ZT02_9BURK</name>
<dbReference type="GO" id="GO:0008483">
    <property type="term" value="F:transaminase activity"/>
    <property type="evidence" value="ECO:0007669"/>
    <property type="project" value="UniProtKB-KW"/>
</dbReference>
<dbReference type="InterPro" id="IPR015424">
    <property type="entry name" value="PyrdxlP-dep_Trfase"/>
</dbReference>
<dbReference type="InterPro" id="IPR004839">
    <property type="entry name" value="Aminotransferase_I/II_large"/>
</dbReference>
<dbReference type="CDD" id="cd00609">
    <property type="entry name" value="AAT_like"/>
    <property type="match status" value="1"/>
</dbReference>
<sequence>MTHLNPALERPAIPAHTPHLRSHIAAVADHLQNDSAELRQCSPEQVLYHEYMQAGAPHGPVLYAVKGEHWNGVSPRFLEFINAFRFERGDMGYSESGYGIQRHRNFMRRLIVSEHHLGQRTPAPGLEIDVGCLAMTTRMAMYDMAKVAIRHARERRPGSIPVALVPTPSWDYRGIFKDVGFEVVFLPLGPANGWLPDLAAWDAIVRATLADGTRHIAMTVTNPQHNPTGMQWPVEVTRWLLDLGAAQDGFLLLDDAYYCVHDPRVAVVNHLKALLDAFDENGGDNALVDSGMFERWVATRPFGKQFSCNTMGVAAITTSPALLRKLGRESWVNRYHTNTHNAELMCAWLATPEAADWTVETGLFYTRQKELVRTRLMERMGWPASAICTGPSTSYMLIEIPKVYQDSEGGIDRLRDELFFATGTLVSASLFNQSAPVPYVRLHLGSHPDVIEEFLRRWQAAGLHYAMPAMFGGREALARPVPAQALRRQA</sequence>
<proteinExistence type="predicted"/>
<dbReference type="SUPFAM" id="SSF53383">
    <property type="entry name" value="PLP-dependent transferases"/>
    <property type="match status" value="1"/>
</dbReference>
<keyword evidence="3" id="KW-1185">Reference proteome</keyword>
<dbReference type="GO" id="GO:0030170">
    <property type="term" value="F:pyridoxal phosphate binding"/>
    <property type="evidence" value="ECO:0007669"/>
    <property type="project" value="InterPro"/>
</dbReference>